<evidence type="ECO:0000313" key="3">
    <source>
        <dbReference type="EMBL" id="CAL17037.1"/>
    </source>
</evidence>
<dbReference type="InterPro" id="IPR052894">
    <property type="entry name" value="AsmA-related"/>
</dbReference>
<protein>
    <recommendedName>
        <fullName evidence="5">DUF748 domain-containing protein</fullName>
    </recommendedName>
</protein>
<sequence>MKVTQALKGSSWKTKALVILAGFYLLYVLLGFFVAPGLVRDNARDALAELTGREVVISEVKINPLALSATVNGFAINDEQTQVLLGFNQLYVNFEVSSLFRWRWHFKQIGVEGLNVRAQRNPGSVFNFDDIIAHMETQQADSDPKVEPVSDAESSLPNISVDELSLSHGELRYTEATGKEPHQLILPVAFTVTNFSTVAKGEDQNGYAIHLEGPEGGAFDWNGHFAFSPFLAHGHLSIEKVDLVSLAKLAEGEVRFTVPSGELDLQTDYLFSTEQGPRVMVNNGELTLRDLQIQKPGEQAPSVEVPALTVTGISVDSAKKEIQLPNVALEQPQVNAVLAEDGLDLATLFLPVDPQEAEQRKQDVKEKAQEAAERIAEAETVWVTRLDNLAIEGNTLRLTDRTLNPAQTMTLTDGGLTLSNLIIGEEATFTWQGKATLQEQGSLTHSGEGQLAPLSISAKGALTALPLAPLSPWLEREAPLKMTSGQLSVDLQSTVKGDTPDITVNGSAGVINLNLQEGGRPLIKVNKGQVKNVSLATATQQVRVGEILLTGIDMLHRVDAQGRDVASRIQAGMPAPASSGGSPSASSSSKPWQVTVDKLRLVGSQVRHEDLSLSPHFRIGLYQLAGTVSNLDTRSGRTANVNLSAQVDRYAPFSVKGRLSSEPFSTDMQVSLHNYEMTSLSPYTGLYLGYLVEKGQLGVDTEVSVEKNHLNSAADILADQFYLGEKVASENAVRAPVKLGLSVLRSRSGEITLPVKMSGDLDDPSFSVSGMILKVLTNIVVKAATAPFSVLAGLAGGENLETIAFEPGSAQAGVQTTGSLQALAKVLTEKPHLHIGLVGTTNAEDRAAIAGRAIAEDVAGDDWLGIDAAVQEKKWRRKLIRRYESGSDRDVETLISAPLPEDDEQRDSLLARSAWDAMLATEIELVDQEQLIALARLRSENAKARLVKQFNIEPSRLYLSDAKVDGAVSGLTLTLEK</sequence>
<keyword evidence="2" id="KW-1133">Transmembrane helix</keyword>
<organism evidence="3 4">
    <name type="scientific">Alcanivorax borkumensis (strain ATCC 700651 / DSM 11573 / NCIMB 13689 / SK2)</name>
    <dbReference type="NCBI Taxonomy" id="393595"/>
    <lineage>
        <taxon>Bacteria</taxon>
        <taxon>Pseudomonadati</taxon>
        <taxon>Pseudomonadota</taxon>
        <taxon>Gammaproteobacteria</taxon>
        <taxon>Oceanospirillales</taxon>
        <taxon>Alcanivoracaceae</taxon>
        <taxon>Alcanivorax</taxon>
    </lineage>
</organism>
<gene>
    <name evidence="3" type="ordered locus">ABO_1589</name>
</gene>
<dbReference type="Proteomes" id="UP000008871">
    <property type="component" value="Chromosome"/>
</dbReference>
<dbReference type="GO" id="GO:0005886">
    <property type="term" value="C:plasma membrane"/>
    <property type="evidence" value="ECO:0007669"/>
    <property type="project" value="TreeGrafter"/>
</dbReference>
<dbReference type="OrthoDB" id="9757969at2"/>
<reference evidence="3 4" key="1">
    <citation type="journal article" date="2006" name="Nat. Biotechnol.">
        <title>Genome sequence of the ubiquitous hydrocarbon-degrading marine bacterium Alcanivorax borkumensis.</title>
        <authorList>
            <person name="Schneiker S."/>
            <person name="Martins dos Santos V.A.P."/>
            <person name="Bartels D."/>
            <person name="Bekel T."/>
            <person name="Brecht M."/>
            <person name="Buhrmester J."/>
            <person name="Chernikova T.N."/>
            <person name="Denaro R."/>
            <person name="Ferrer M."/>
            <person name="Gertler C."/>
            <person name="Goesmann A."/>
            <person name="Golyshina O.V."/>
            <person name="Kaminski F."/>
            <person name="Khachane A.N."/>
            <person name="Lang S."/>
            <person name="Linke B."/>
            <person name="McHardy A.C."/>
            <person name="Meyer F."/>
            <person name="Nechitaylo T."/>
            <person name="Puehler A."/>
            <person name="Regenhardt D."/>
            <person name="Rupp O."/>
            <person name="Sabirova J.S."/>
            <person name="Selbitschka W."/>
            <person name="Yakimov M.M."/>
            <person name="Timmis K.N."/>
            <person name="Vorhoelter F.-J."/>
            <person name="Weidner S."/>
            <person name="Kaiser O."/>
            <person name="Golyshin P.N."/>
        </authorList>
    </citation>
    <scope>NUCLEOTIDE SEQUENCE [LARGE SCALE GENOMIC DNA]</scope>
    <source>
        <strain evidence="4">ATCC 700651 / DSM 11573 / NCIMB 13689 / SK2</strain>
    </source>
</reference>
<dbReference type="AlphaFoldDB" id="Q0VP61"/>
<feature type="compositionally biased region" description="Low complexity" evidence="1">
    <location>
        <begin position="572"/>
        <end position="589"/>
    </location>
</feature>
<proteinExistence type="predicted"/>
<dbReference type="EMBL" id="AM286690">
    <property type="protein sequence ID" value="CAL17037.1"/>
    <property type="molecule type" value="Genomic_DNA"/>
</dbReference>
<dbReference type="STRING" id="393595.ABO_1589"/>
<dbReference type="KEGG" id="abo:ABO_1589"/>
<dbReference type="PANTHER" id="PTHR30441">
    <property type="entry name" value="DUF748 DOMAIN-CONTAINING PROTEIN"/>
    <property type="match status" value="1"/>
</dbReference>
<dbReference type="RefSeq" id="WP_011588870.1">
    <property type="nucleotide sequence ID" value="NC_008260.1"/>
</dbReference>
<name>Q0VP61_ALCBS</name>
<keyword evidence="2" id="KW-0812">Transmembrane</keyword>
<accession>Q0VP61</accession>
<keyword evidence="2" id="KW-0472">Membrane</keyword>
<dbReference type="eggNOG" id="COG2982">
    <property type="taxonomic scope" value="Bacteria"/>
</dbReference>
<dbReference type="HOGENOM" id="CLU_005680_0_0_6"/>
<evidence type="ECO:0000256" key="1">
    <source>
        <dbReference type="SAM" id="MobiDB-lite"/>
    </source>
</evidence>
<dbReference type="InterPro" id="IPR008023">
    <property type="entry name" value="DUF748"/>
</dbReference>
<evidence type="ECO:0000256" key="2">
    <source>
        <dbReference type="SAM" id="Phobius"/>
    </source>
</evidence>
<feature type="transmembrane region" description="Helical" evidence="2">
    <location>
        <begin position="16"/>
        <end position="39"/>
    </location>
</feature>
<dbReference type="PANTHER" id="PTHR30441:SF8">
    <property type="entry name" value="DUF748 DOMAIN-CONTAINING PROTEIN"/>
    <property type="match status" value="1"/>
</dbReference>
<dbReference type="GO" id="GO:0090313">
    <property type="term" value="P:regulation of protein targeting to membrane"/>
    <property type="evidence" value="ECO:0007669"/>
    <property type="project" value="TreeGrafter"/>
</dbReference>
<keyword evidence="4" id="KW-1185">Reference proteome</keyword>
<evidence type="ECO:0000313" key="4">
    <source>
        <dbReference type="Proteomes" id="UP000008871"/>
    </source>
</evidence>
<feature type="region of interest" description="Disordered" evidence="1">
    <location>
        <begin position="572"/>
        <end position="591"/>
    </location>
</feature>
<dbReference type="Pfam" id="PF05359">
    <property type="entry name" value="DUF748"/>
    <property type="match status" value="2"/>
</dbReference>
<evidence type="ECO:0008006" key="5">
    <source>
        <dbReference type="Google" id="ProtNLM"/>
    </source>
</evidence>